<dbReference type="InterPro" id="IPR050086">
    <property type="entry name" value="MetN_ABC_transporter-like"/>
</dbReference>
<sequence>MTDLVLQAKAIVKSFGANKILQGISLDVERGELVSIIGPSGCGKSTFLRCLNFLEHPDSGSVCIENIMLSCSGGHWSRKHEAQAHQLRSHVGMVFQAFNLFPHRTVLDNVMMAPMHVKGVSSVEVRDIACNLLEKVGLGALKERYPDSLSGGQKQRAAIARALAMKPSVMLYDEPTSALDPEVSEEVLSVMRDLDTEGMTQIVVTHDMRFARAASDRVLYIEGGQIVESGEPELMFANPTHERTRRFLRTIL</sequence>
<dbReference type="OrthoDB" id="9802264at2"/>
<protein>
    <submittedName>
        <fullName evidence="10">Amino acid ABC transporter ATP-binding protein</fullName>
    </submittedName>
</protein>
<comment type="subcellular location">
    <subcellularLocation>
        <location evidence="1">Cell membrane</location>
        <topology evidence="1">Peripheral membrane protein</topology>
    </subcellularLocation>
</comment>
<dbReference type="EMBL" id="CP038141">
    <property type="protein sequence ID" value="QDH16553.1"/>
    <property type="molecule type" value="Genomic_DNA"/>
</dbReference>
<evidence type="ECO:0000256" key="6">
    <source>
        <dbReference type="ARBA" id="ARBA00022840"/>
    </source>
</evidence>
<organism evidence="10 11">
    <name type="scientific">Swingsia samuiensis</name>
    <dbReference type="NCBI Taxonomy" id="1293412"/>
    <lineage>
        <taxon>Bacteria</taxon>
        <taxon>Pseudomonadati</taxon>
        <taxon>Pseudomonadota</taxon>
        <taxon>Alphaproteobacteria</taxon>
        <taxon>Acetobacterales</taxon>
        <taxon>Acetobacteraceae</taxon>
        <taxon>Swingsia</taxon>
    </lineage>
</organism>
<evidence type="ECO:0000313" key="10">
    <source>
        <dbReference type="EMBL" id="QDH16553.1"/>
    </source>
</evidence>
<comment type="similarity">
    <text evidence="2">Belongs to the ABC transporter superfamily.</text>
</comment>
<keyword evidence="7" id="KW-0029">Amino-acid transport</keyword>
<dbReference type="GO" id="GO:0016887">
    <property type="term" value="F:ATP hydrolysis activity"/>
    <property type="evidence" value="ECO:0007669"/>
    <property type="project" value="InterPro"/>
</dbReference>
<evidence type="ECO:0000256" key="1">
    <source>
        <dbReference type="ARBA" id="ARBA00004202"/>
    </source>
</evidence>
<dbReference type="GO" id="GO:0005524">
    <property type="term" value="F:ATP binding"/>
    <property type="evidence" value="ECO:0007669"/>
    <property type="project" value="UniProtKB-KW"/>
</dbReference>
<dbReference type="Gene3D" id="3.40.50.300">
    <property type="entry name" value="P-loop containing nucleotide triphosphate hydrolases"/>
    <property type="match status" value="1"/>
</dbReference>
<keyword evidence="8" id="KW-0472">Membrane</keyword>
<dbReference type="SMART" id="SM00382">
    <property type="entry name" value="AAA"/>
    <property type="match status" value="1"/>
</dbReference>
<keyword evidence="5" id="KW-0547">Nucleotide-binding</keyword>
<evidence type="ECO:0000256" key="8">
    <source>
        <dbReference type="ARBA" id="ARBA00023136"/>
    </source>
</evidence>
<keyword evidence="6 10" id="KW-0067">ATP-binding</keyword>
<gene>
    <name evidence="10" type="ORF">E3D00_02405</name>
</gene>
<evidence type="ECO:0000313" key="11">
    <source>
        <dbReference type="Proteomes" id="UP000316313"/>
    </source>
</evidence>
<dbReference type="GO" id="GO:0015424">
    <property type="term" value="F:ABC-type amino acid transporter activity"/>
    <property type="evidence" value="ECO:0007669"/>
    <property type="project" value="InterPro"/>
</dbReference>
<evidence type="ECO:0000259" key="9">
    <source>
        <dbReference type="PROSITE" id="PS50893"/>
    </source>
</evidence>
<keyword evidence="3" id="KW-0813">Transport</keyword>
<reference evidence="10 11" key="1">
    <citation type="submission" date="2019-03" db="EMBL/GenBank/DDBJ databases">
        <title>The complete genome sequence of Swingsia samuiensis NBRC107927(T).</title>
        <authorList>
            <person name="Chua K.-O."/>
            <person name="Chan K.-G."/>
            <person name="See-Too W.-S."/>
        </authorList>
    </citation>
    <scope>NUCLEOTIDE SEQUENCE [LARGE SCALE GENOMIC DNA]</scope>
    <source>
        <strain evidence="10 11">AH83</strain>
    </source>
</reference>
<dbReference type="PIRSF" id="PIRSF039085">
    <property type="entry name" value="ABC_ATPase_HisP"/>
    <property type="match status" value="1"/>
</dbReference>
<dbReference type="KEGG" id="ssam:E3D00_02405"/>
<name>A0A4Y6UG64_9PROT</name>
<dbReference type="Pfam" id="PF00005">
    <property type="entry name" value="ABC_tran"/>
    <property type="match status" value="1"/>
</dbReference>
<proteinExistence type="inferred from homology"/>
<dbReference type="InterPro" id="IPR017871">
    <property type="entry name" value="ABC_transporter-like_CS"/>
</dbReference>
<dbReference type="PANTHER" id="PTHR43166">
    <property type="entry name" value="AMINO ACID IMPORT ATP-BINDING PROTEIN"/>
    <property type="match status" value="1"/>
</dbReference>
<dbReference type="InterPro" id="IPR003593">
    <property type="entry name" value="AAA+_ATPase"/>
</dbReference>
<evidence type="ECO:0000256" key="7">
    <source>
        <dbReference type="ARBA" id="ARBA00022970"/>
    </source>
</evidence>
<feature type="domain" description="ABC transporter" evidence="9">
    <location>
        <begin position="6"/>
        <end position="248"/>
    </location>
</feature>
<dbReference type="InterPro" id="IPR030679">
    <property type="entry name" value="ABC_ATPase_HisP-typ"/>
</dbReference>
<dbReference type="Proteomes" id="UP000316313">
    <property type="component" value="Chromosome"/>
</dbReference>
<dbReference type="InterPro" id="IPR003439">
    <property type="entry name" value="ABC_transporter-like_ATP-bd"/>
</dbReference>
<keyword evidence="4" id="KW-1003">Cell membrane</keyword>
<dbReference type="AlphaFoldDB" id="A0A4Y6UG64"/>
<dbReference type="PANTHER" id="PTHR43166:SF9">
    <property type="entry name" value="GLUTAMATE_ASPARTATE IMPORT ATP-BINDING PROTEIN GLTL"/>
    <property type="match status" value="1"/>
</dbReference>
<dbReference type="PROSITE" id="PS50893">
    <property type="entry name" value="ABC_TRANSPORTER_2"/>
    <property type="match status" value="1"/>
</dbReference>
<dbReference type="InterPro" id="IPR027417">
    <property type="entry name" value="P-loop_NTPase"/>
</dbReference>
<evidence type="ECO:0000256" key="2">
    <source>
        <dbReference type="ARBA" id="ARBA00005417"/>
    </source>
</evidence>
<accession>A0A4Y6UG64</accession>
<evidence type="ECO:0000256" key="5">
    <source>
        <dbReference type="ARBA" id="ARBA00022741"/>
    </source>
</evidence>
<dbReference type="PROSITE" id="PS00211">
    <property type="entry name" value="ABC_TRANSPORTER_1"/>
    <property type="match status" value="1"/>
</dbReference>
<evidence type="ECO:0000256" key="3">
    <source>
        <dbReference type="ARBA" id="ARBA00022448"/>
    </source>
</evidence>
<dbReference type="GO" id="GO:0005886">
    <property type="term" value="C:plasma membrane"/>
    <property type="evidence" value="ECO:0007669"/>
    <property type="project" value="UniProtKB-SubCell"/>
</dbReference>
<evidence type="ECO:0000256" key="4">
    <source>
        <dbReference type="ARBA" id="ARBA00022475"/>
    </source>
</evidence>
<dbReference type="SUPFAM" id="SSF52540">
    <property type="entry name" value="P-loop containing nucleoside triphosphate hydrolases"/>
    <property type="match status" value="1"/>
</dbReference>
<keyword evidence="11" id="KW-1185">Reference proteome</keyword>